<dbReference type="EMBL" id="JAKVPQ010000010">
    <property type="protein sequence ID" value="MCH4286039.1"/>
    <property type="molecule type" value="Genomic_DNA"/>
</dbReference>
<comment type="caution">
    <text evidence="1">The sequence shown here is derived from an EMBL/GenBank/DDBJ whole genome shotgun (WGS) entry which is preliminary data.</text>
</comment>
<evidence type="ECO:0000313" key="1">
    <source>
        <dbReference type="EMBL" id="MCH4286039.1"/>
    </source>
</evidence>
<reference evidence="1 2" key="1">
    <citation type="submission" date="2022-02" db="EMBL/GenBank/DDBJ databases">
        <title>Genome of Erysipelotrichaceae sp. nov. NSJ-176 isolated from human feces.</title>
        <authorList>
            <person name="Abdugheni R."/>
        </authorList>
    </citation>
    <scope>NUCLEOTIDE SEQUENCE [LARGE SCALE GENOMIC DNA]</scope>
    <source>
        <strain evidence="1 2">NSJ-176</strain>
    </source>
</reference>
<organism evidence="1 2">
    <name type="scientific">Amedibacillus hominis</name>
    <dbReference type="NCBI Taxonomy" id="2897776"/>
    <lineage>
        <taxon>Bacteria</taxon>
        <taxon>Bacillati</taxon>
        <taxon>Bacillota</taxon>
        <taxon>Erysipelotrichia</taxon>
        <taxon>Erysipelotrichales</taxon>
        <taxon>Erysipelotrichaceae</taxon>
        <taxon>Amedibacillus</taxon>
    </lineage>
</organism>
<dbReference type="Proteomes" id="UP001202402">
    <property type="component" value="Unassembled WGS sequence"/>
</dbReference>
<protein>
    <recommendedName>
        <fullName evidence="3">PD-(D/E)XK nuclease family transposase</fullName>
    </recommendedName>
</protein>
<gene>
    <name evidence="1" type="ORF">LQE99_12995</name>
</gene>
<evidence type="ECO:0000313" key="2">
    <source>
        <dbReference type="Proteomes" id="UP001202402"/>
    </source>
</evidence>
<name>A0ABS9R8P8_9FIRM</name>
<dbReference type="RefSeq" id="WP_117453597.1">
    <property type="nucleotide sequence ID" value="NZ_JAKVPQ010000010.1"/>
</dbReference>
<evidence type="ECO:0008006" key="3">
    <source>
        <dbReference type="Google" id="ProtNLM"/>
    </source>
</evidence>
<accession>A0ABS9R8P8</accession>
<sequence length="322" mass="37262">MNNRLKLVSTIDTKEPGKAHDEYCKKILAFKSILASIMHDQIPEYMGMPIPEIEACIEPIKGMEYIKRNGELLGLNLEDIAVIGAEIRYDVFFFAKLPTKKVEAKKEIIGFLINMEAQGDDERHYPLISRGVYHACRILAGQKNAKYGFQHTNYLDIKKVYSLWICMNHIKEKDDVVNSYKLTETCLRKEWHSPVSHYDLIEVIMIYLKKSYDDYNDGEYDSMKLLNVLFNSNLPLDEIKRQLIENYGILVSEDLEQEVAEMCNLSEGIRKEAKAEERFLSAVEHVKNLMETGNIEINKALDMLKISEDIRQAVIDEIENKN</sequence>
<keyword evidence="2" id="KW-1185">Reference proteome</keyword>
<proteinExistence type="predicted"/>